<comment type="cofactor">
    <cofactor evidence="3">
        <name>pyridoxal 5'-phosphate</name>
        <dbReference type="ChEBI" id="CHEBI:597326"/>
    </cofactor>
</comment>
<evidence type="ECO:0000256" key="1">
    <source>
        <dbReference type="ARBA" id="ARBA00022898"/>
    </source>
</evidence>
<dbReference type="PIRSF" id="PIRSF004848">
    <property type="entry name" value="YBL036c_PLPDEIII"/>
    <property type="match status" value="1"/>
</dbReference>
<dbReference type="InterPro" id="IPR029066">
    <property type="entry name" value="PLP-binding_barrel"/>
</dbReference>
<dbReference type="CDD" id="cd00635">
    <property type="entry name" value="PLPDE_III_YBL036c_like"/>
    <property type="match status" value="1"/>
</dbReference>
<accession>A0A0U9HGZ6</accession>
<sequence length="232" mass="26149">MLFIKENIANIESRIKTAAEKSGRNFKDISLVAVTKTISPEIIQEAVDAGITLLGENKVQEARGKIDKIKGDVEWHLIGHLQRNKVKIALELFSLIQSLDSFALAEEIQKRARQMQKNVDVLVQINIGLEKTKYGINPADAESFIESVASLENLNVKGLMAIAPFKENPEDVRPYFREMRSIFERIKQESIKNVEMKYLSMGMSNDFEVAIEEGSNMVRIGTAIFGARDYSK</sequence>
<evidence type="ECO:0000256" key="2">
    <source>
        <dbReference type="HAMAP-Rule" id="MF_02087"/>
    </source>
</evidence>
<dbReference type="RefSeq" id="WP_059033780.1">
    <property type="nucleotide sequence ID" value="NZ_DF977003.1"/>
</dbReference>
<feature type="domain" description="Alanine racemase N-terminal" evidence="5">
    <location>
        <begin position="9"/>
        <end position="228"/>
    </location>
</feature>
<dbReference type="GO" id="GO:0030170">
    <property type="term" value="F:pyridoxal phosphate binding"/>
    <property type="evidence" value="ECO:0007669"/>
    <property type="project" value="UniProtKB-UniRule"/>
</dbReference>
<dbReference type="SUPFAM" id="SSF51419">
    <property type="entry name" value="PLP-binding barrel"/>
    <property type="match status" value="1"/>
</dbReference>
<dbReference type="HAMAP" id="MF_02087">
    <property type="entry name" value="PLP_homeostasis"/>
    <property type="match status" value="1"/>
</dbReference>
<proteinExistence type="inferred from homology"/>
<evidence type="ECO:0000256" key="4">
    <source>
        <dbReference type="RuleBase" id="RU004514"/>
    </source>
</evidence>
<name>A0A0U9HGZ6_9FIRM</name>
<keyword evidence="7" id="KW-1185">Reference proteome</keyword>
<comment type="function">
    <text evidence="2">Pyridoxal 5'-phosphate (PLP)-binding protein, which is involved in PLP homeostasis.</text>
</comment>
<dbReference type="Gene3D" id="3.20.20.10">
    <property type="entry name" value="Alanine racemase"/>
    <property type="match status" value="1"/>
</dbReference>
<dbReference type="NCBIfam" id="TIGR00044">
    <property type="entry name" value="YggS family pyridoxal phosphate-dependent enzyme"/>
    <property type="match status" value="1"/>
</dbReference>
<evidence type="ECO:0000313" key="7">
    <source>
        <dbReference type="Proteomes" id="UP000062160"/>
    </source>
</evidence>
<organism evidence="6">
    <name type="scientific">Tepidanaerobacter syntrophicus</name>
    <dbReference type="NCBI Taxonomy" id="224999"/>
    <lineage>
        <taxon>Bacteria</taxon>
        <taxon>Bacillati</taxon>
        <taxon>Bacillota</taxon>
        <taxon>Clostridia</taxon>
        <taxon>Thermosediminibacterales</taxon>
        <taxon>Tepidanaerobacteraceae</taxon>
        <taxon>Tepidanaerobacter</taxon>
    </lineage>
</organism>
<comment type="similarity">
    <text evidence="2 4">Belongs to the pyridoxal phosphate-binding protein YggS/PROSC family.</text>
</comment>
<dbReference type="FunFam" id="3.20.20.10:FF:000018">
    <property type="entry name" value="Pyridoxal phosphate homeostasis protein"/>
    <property type="match status" value="1"/>
</dbReference>
<feature type="modified residue" description="N6-(pyridoxal phosphate)lysine" evidence="2 3">
    <location>
        <position position="36"/>
    </location>
</feature>
<dbReference type="EMBL" id="DF977003">
    <property type="protein sequence ID" value="GAQ26046.1"/>
    <property type="molecule type" value="Genomic_DNA"/>
</dbReference>
<evidence type="ECO:0000259" key="5">
    <source>
        <dbReference type="Pfam" id="PF01168"/>
    </source>
</evidence>
<evidence type="ECO:0000256" key="3">
    <source>
        <dbReference type="PIRSR" id="PIRSR004848-1"/>
    </source>
</evidence>
<dbReference type="PANTHER" id="PTHR10146:SF14">
    <property type="entry name" value="PYRIDOXAL PHOSPHATE HOMEOSTASIS PROTEIN"/>
    <property type="match status" value="1"/>
</dbReference>
<dbReference type="STRING" id="224999.GCA_001485475_02085"/>
<dbReference type="Pfam" id="PF01168">
    <property type="entry name" value="Ala_racemase_N"/>
    <property type="match status" value="1"/>
</dbReference>
<dbReference type="InterPro" id="IPR011078">
    <property type="entry name" value="PyrdxlP_homeostasis"/>
</dbReference>
<dbReference type="Proteomes" id="UP000062160">
    <property type="component" value="Unassembled WGS sequence"/>
</dbReference>
<keyword evidence="1 2" id="KW-0663">Pyridoxal phosphate</keyword>
<dbReference type="InterPro" id="IPR001608">
    <property type="entry name" value="Ala_racemase_N"/>
</dbReference>
<reference evidence="6" key="1">
    <citation type="journal article" date="2016" name="Genome Announc.">
        <title>Draft Genome Sequence of the Syntrophic Lactate-Degrading Bacterium Tepidanaerobacter syntrophicus JLT.</title>
        <authorList>
            <person name="Matsuura N."/>
            <person name="Ohashi A."/>
            <person name="Tourlousse D.M."/>
            <person name="Sekiguchi Y."/>
        </authorList>
    </citation>
    <scope>NUCLEOTIDE SEQUENCE [LARGE SCALE GENOMIC DNA]</scope>
    <source>
        <strain evidence="6">JL</strain>
    </source>
</reference>
<dbReference type="OrthoDB" id="9804072at2"/>
<protein>
    <recommendedName>
        <fullName evidence="2">Pyridoxal phosphate homeostasis protein</fullName>
        <shortName evidence="2">PLP homeostasis protein</shortName>
    </recommendedName>
</protein>
<dbReference type="AlphaFoldDB" id="A0A0U9HGZ6"/>
<evidence type="ECO:0000313" key="6">
    <source>
        <dbReference type="EMBL" id="GAQ26046.1"/>
    </source>
</evidence>
<gene>
    <name evidence="6" type="ORF">TSYNT_9302</name>
</gene>
<dbReference type="PANTHER" id="PTHR10146">
    <property type="entry name" value="PROLINE SYNTHETASE CO-TRANSCRIBED BACTERIAL HOMOLOG PROTEIN"/>
    <property type="match status" value="1"/>
</dbReference>